<comment type="caution">
    <text evidence="1">The sequence shown here is derived from an EMBL/GenBank/DDBJ whole genome shotgun (WGS) entry which is preliminary data.</text>
</comment>
<keyword evidence="2" id="KW-1185">Reference proteome</keyword>
<organism evidence="1 2">
    <name type="scientific">Persea americana</name>
    <name type="common">Avocado</name>
    <dbReference type="NCBI Taxonomy" id="3435"/>
    <lineage>
        <taxon>Eukaryota</taxon>
        <taxon>Viridiplantae</taxon>
        <taxon>Streptophyta</taxon>
        <taxon>Embryophyta</taxon>
        <taxon>Tracheophyta</taxon>
        <taxon>Spermatophyta</taxon>
        <taxon>Magnoliopsida</taxon>
        <taxon>Magnoliidae</taxon>
        <taxon>Laurales</taxon>
        <taxon>Lauraceae</taxon>
        <taxon>Persea</taxon>
    </lineage>
</organism>
<sequence>MREWMKLPLRLERKERIMVQLHSQSSGSTTRAKSGCQMKVAMTDLAPLSTHNKLYITSVACKRISSLKTANLFILRDM</sequence>
<protein>
    <submittedName>
        <fullName evidence="1">Uncharacterized protein</fullName>
    </submittedName>
</protein>
<reference evidence="1 2" key="1">
    <citation type="journal article" date="2022" name="Hortic Res">
        <title>A haplotype resolved chromosomal level avocado genome allows analysis of novel avocado genes.</title>
        <authorList>
            <person name="Nath O."/>
            <person name="Fletcher S.J."/>
            <person name="Hayward A."/>
            <person name="Shaw L.M."/>
            <person name="Masouleh A.K."/>
            <person name="Furtado A."/>
            <person name="Henry R.J."/>
            <person name="Mitter N."/>
        </authorList>
    </citation>
    <scope>NUCLEOTIDE SEQUENCE [LARGE SCALE GENOMIC DNA]</scope>
    <source>
        <strain evidence="2">cv. Hass</strain>
    </source>
</reference>
<proteinExistence type="predicted"/>
<gene>
    <name evidence="1" type="ORF">MRB53_012262</name>
</gene>
<dbReference type="EMBL" id="CM056811">
    <property type="protein sequence ID" value="KAJ8637995.1"/>
    <property type="molecule type" value="Genomic_DNA"/>
</dbReference>
<accession>A0ACC2LX62</accession>
<evidence type="ECO:0000313" key="1">
    <source>
        <dbReference type="EMBL" id="KAJ8637995.1"/>
    </source>
</evidence>
<evidence type="ECO:0000313" key="2">
    <source>
        <dbReference type="Proteomes" id="UP001234297"/>
    </source>
</evidence>
<name>A0ACC2LX62_PERAE</name>
<dbReference type="Proteomes" id="UP001234297">
    <property type="component" value="Chromosome 3"/>
</dbReference>